<dbReference type="GO" id="GO:0004620">
    <property type="term" value="F:phospholipase activity"/>
    <property type="evidence" value="ECO:0007669"/>
    <property type="project" value="InterPro"/>
</dbReference>
<keyword evidence="5" id="KW-0325">Glycoprotein</keyword>
<evidence type="ECO:0000256" key="5">
    <source>
        <dbReference type="ARBA" id="ARBA00023180"/>
    </source>
</evidence>
<dbReference type="EMBL" id="FUEZ01000004">
    <property type="protein sequence ID" value="SPM41660.1"/>
    <property type="molecule type" value="Genomic_DNA"/>
</dbReference>
<dbReference type="PANTHER" id="PTHR12370:SF3">
    <property type="entry name" value="PHOSPHOLIPASE B-LIKE 2-RELATED"/>
    <property type="match status" value="1"/>
</dbReference>
<dbReference type="GO" id="GO:0009395">
    <property type="term" value="P:phospholipid catabolic process"/>
    <property type="evidence" value="ECO:0007669"/>
    <property type="project" value="TreeGrafter"/>
</dbReference>
<feature type="region of interest" description="Disordered" evidence="6">
    <location>
        <begin position="1"/>
        <end position="31"/>
    </location>
</feature>
<evidence type="ECO:0000256" key="2">
    <source>
        <dbReference type="ARBA" id="ARBA00022801"/>
    </source>
</evidence>
<evidence type="ECO:0000256" key="1">
    <source>
        <dbReference type="ARBA" id="ARBA00022729"/>
    </source>
</evidence>
<evidence type="ECO:0000256" key="4">
    <source>
        <dbReference type="ARBA" id="ARBA00023098"/>
    </source>
</evidence>
<sequence>VTPTPPVHNVLPPPAPSAAPARTAPAPLTDEQQGWLAKASRRELDGWLHVSIGGAPFERGFQYGYLVADEYAESIRVYREMTYQDIGMTYEFFVERAVELHAALIPPELRTEIEGVAAGLTAAGVPSTFEDVLGINDWMELTGYWWPKNSGRYTALAPTGGEGNHCSAFIATGSATSDGSIVLGHTSFTDFWQGQFENVILDLTPADGNRMVMQTAPGWIASMTDFWLSSAGLAITETTIGGYEGYKGYDETRMPEFCRARVATQYANDIDHWISLMNADNNGGYANSWLIGDTKTGEIARYEEGLLYQSLSRKNDGYFWGDNAPTDPRIRNLECFGTGFSDIRTPNGARQVRWQQLLGDFDGRIDVEIGKRMIADSFDPYLNYTRPSSRTICAHSDKDPCENSGLTPFTPFGSVDAKVACAADIAEMKLWARYGRADGAPFDADEFLRQHPQWNWQQGYLKSRPQRPWVYLTGPDDKG</sequence>
<reference evidence="7 8" key="1">
    <citation type="submission" date="2017-01" db="EMBL/GenBank/DDBJ databases">
        <authorList>
            <consortium name="Urmite Genomes"/>
        </authorList>
    </citation>
    <scope>NUCLEOTIDE SEQUENCE [LARGE SCALE GENOMIC DNA]</scope>
    <source>
        <strain evidence="7 8">AB215</strain>
    </source>
</reference>
<feature type="compositionally biased region" description="Low complexity" evidence="6">
    <location>
        <begin position="18"/>
        <end position="27"/>
    </location>
</feature>
<feature type="non-terminal residue" evidence="7">
    <location>
        <position position="1"/>
    </location>
</feature>
<dbReference type="STRING" id="1841861.GCA_900157365_02190"/>
<proteinExistence type="predicted"/>
<keyword evidence="1" id="KW-0732">Signal</keyword>
<keyword evidence="3" id="KW-0442">Lipid degradation</keyword>
<evidence type="ECO:0000313" key="8">
    <source>
        <dbReference type="Proteomes" id="UP000240424"/>
    </source>
</evidence>
<keyword evidence="2" id="KW-0378">Hydrolase</keyword>
<dbReference type="InterPro" id="IPR047794">
    <property type="entry name" value="C45_proenzyme-like"/>
</dbReference>
<name>A0A2U3PD62_9MYCO</name>
<dbReference type="Pfam" id="PF04916">
    <property type="entry name" value="Phospholip_B"/>
    <property type="match status" value="1"/>
</dbReference>
<evidence type="ECO:0000313" key="7">
    <source>
        <dbReference type="EMBL" id="SPM41660.1"/>
    </source>
</evidence>
<accession>A0A2U3PD62</accession>
<evidence type="ECO:0000256" key="6">
    <source>
        <dbReference type="SAM" id="MobiDB-lite"/>
    </source>
</evidence>
<dbReference type="GO" id="GO:0005576">
    <property type="term" value="C:extracellular region"/>
    <property type="evidence" value="ECO:0007669"/>
    <property type="project" value="TreeGrafter"/>
</dbReference>
<feature type="compositionally biased region" description="Pro residues" evidence="6">
    <location>
        <begin position="1"/>
        <end position="17"/>
    </location>
</feature>
<dbReference type="AlphaFoldDB" id="A0A2U3PD62"/>
<evidence type="ECO:0000256" key="3">
    <source>
        <dbReference type="ARBA" id="ARBA00022963"/>
    </source>
</evidence>
<dbReference type="PANTHER" id="PTHR12370">
    <property type="entry name" value="PHOSPHOLIPASE B-RELATED"/>
    <property type="match status" value="1"/>
</dbReference>
<keyword evidence="4" id="KW-0443">Lipid metabolism</keyword>
<dbReference type="NCBIfam" id="NF040521">
    <property type="entry name" value="C45_proenzyme"/>
    <property type="match status" value="1"/>
</dbReference>
<dbReference type="Proteomes" id="UP000240424">
    <property type="component" value="Unassembled WGS sequence"/>
</dbReference>
<protein>
    <submittedName>
        <fullName evidence="7">Peptidase C45</fullName>
    </submittedName>
</protein>
<gene>
    <name evidence="7" type="ORF">MNAB215_3870</name>
</gene>
<keyword evidence="8" id="KW-1185">Reference proteome</keyword>
<dbReference type="Gene3D" id="3.60.60.30">
    <property type="match status" value="1"/>
</dbReference>
<organism evidence="7 8">
    <name type="scientific">Mycobacterium numidiamassiliense</name>
    <dbReference type="NCBI Taxonomy" id="1841861"/>
    <lineage>
        <taxon>Bacteria</taxon>
        <taxon>Bacillati</taxon>
        <taxon>Actinomycetota</taxon>
        <taxon>Actinomycetes</taxon>
        <taxon>Mycobacteriales</taxon>
        <taxon>Mycobacteriaceae</taxon>
        <taxon>Mycobacterium</taxon>
    </lineage>
</organism>
<dbReference type="InterPro" id="IPR007000">
    <property type="entry name" value="PLipase_B-like"/>
</dbReference>